<dbReference type="RefSeq" id="WP_183967401.1">
    <property type="nucleotide sequence ID" value="NZ_BAABBZ010000006.1"/>
</dbReference>
<evidence type="ECO:0000256" key="9">
    <source>
        <dbReference type="ARBA" id="ARBA00030162"/>
    </source>
</evidence>
<dbReference type="SUPFAM" id="SSF55811">
    <property type="entry name" value="Nudix"/>
    <property type="match status" value="1"/>
</dbReference>
<gene>
    <name evidence="16" type="ORF">GGQ68_003110</name>
</gene>
<comment type="caution">
    <text evidence="16">The sequence shown here is derived from an EMBL/GenBank/DDBJ whole genome shotgun (WGS) entry which is preliminary data.</text>
</comment>
<feature type="binding site" evidence="13">
    <location>
        <position position="274"/>
    </location>
    <ligand>
        <name>Mg(2+)</name>
        <dbReference type="ChEBI" id="CHEBI:18420"/>
        <label>1</label>
    </ligand>
</feature>
<feature type="binding site" evidence="13">
    <location>
        <position position="258"/>
    </location>
    <ligand>
        <name>Mg(2+)</name>
        <dbReference type="ChEBI" id="CHEBI:18420"/>
        <label>1</label>
    </ligand>
</feature>
<dbReference type="PROSITE" id="PS51462">
    <property type="entry name" value="NUDIX"/>
    <property type="match status" value="1"/>
</dbReference>
<evidence type="ECO:0000256" key="8">
    <source>
        <dbReference type="ARBA" id="ARBA00025164"/>
    </source>
</evidence>
<organism evidence="16 17">
    <name type="scientific">Sagittula marina</name>
    <dbReference type="NCBI Taxonomy" id="943940"/>
    <lineage>
        <taxon>Bacteria</taxon>
        <taxon>Pseudomonadati</taxon>
        <taxon>Pseudomonadota</taxon>
        <taxon>Alphaproteobacteria</taxon>
        <taxon>Rhodobacterales</taxon>
        <taxon>Roseobacteraceae</taxon>
        <taxon>Sagittula</taxon>
    </lineage>
</organism>
<comment type="catalytic activity">
    <reaction evidence="12">
        <text>ADP-D-ribose + H2O = D-ribose 5-phosphate + AMP + 2 H(+)</text>
        <dbReference type="Rhea" id="RHEA:10412"/>
        <dbReference type="ChEBI" id="CHEBI:15377"/>
        <dbReference type="ChEBI" id="CHEBI:15378"/>
        <dbReference type="ChEBI" id="CHEBI:57967"/>
        <dbReference type="ChEBI" id="CHEBI:78346"/>
        <dbReference type="ChEBI" id="CHEBI:456215"/>
        <dbReference type="EC" id="3.6.1.13"/>
    </reaction>
</comment>
<sequence length="371" mass="41131">MNSLFCFGTLRDAALRAIVLGRDVPVSDASLSGHEVIEINGQPWPAMRVGPGTARGVLLQGLTANDHARLDFYTSGFDFDARPVTVQTETGPVETHAYFPAGQATEAALWSLEAWQASWGEVSRIAAGEVMARFGKPGGESAATLLPFFRNRAWSQVIARKEPPRELRTTMSMKEDVEVLETLDGYDGFFRLQPFRLRYRRFDGSWGDELRRECFVAYDVALVLPYDPQTDKLLLTEQLRFGPIHRGDPAPWVLEPVAGMIDAGESPEEAARRETVEEAGLDLEALLPISAGYASPGYSTEFYHTFIGLCDLSEREAQSMAGLDAEHEDIRNHVLSFDAALHLIETGEINALPLQMMIFALGARRAELRKK</sequence>
<dbReference type="Gene3D" id="3.10.490.10">
    <property type="entry name" value="Gamma-glutamyl cyclotransferase-like"/>
    <property type="match status" value="1"/>
</dbReference>
<dbReference type="GO" id="GO:0019144">
    <property type="term" value="F:ADP-sugar diphosphatase activity"/>
    <property type="evidence" value="ECO:0007669"/>
    <property type="project" value="TreeGrafter"/>
</dbReference>
<evidence type="ECO:0000256" key="14">
    <source>
        <dbReference type="PIRSR" id="PIRSR604385-3"/>
    </source>
</evidence>
<dbReference type="Proteomes" id="UP000541426">
    <property type="component" value="Unassembled WGS sequence"/>
</dbReference>
<keyword evidence="6" id="KW-0378">Hydrolase</keyword>
<dbReference type="GO" id="GO:0047631">
    <property type="term" value="F:ADP-ribose diphosphatase activity"/>
    <property type="evidence" value="ECO:0007669"/>
    <property type="project" value="UniProtKB-EC"/>
</dbReference>
<dbReference type="AlphaFoldDB" id="A0A7W6DPW1"/>
<evidence type="ECO:0000256" key="10">
    <source>
        <dbReference type="ARBA" id="ARBA00030308"/>
    </source>
</evidence>
<dbReference type="GO" id="GO:0005829">
    <property type="term" value="C:cytosol"/>
    <property type="evidence" value="ECO:0007669"/>
    <property type="project" value="TreeGrafter"/>
</dbReference>
<dbReference type="InterPro" id="IPR004385">
    <property type="entry name" value="NDP_pyrophosphatase"/>
</dbReference>
<keyword evidence="17" id="KW-1185">Reference proteome</keyword>
<dbReference type="InterPro" id="IPR020084">
    <property type="entry name" value="NUDIX_hydrolase_CS"/>
</dbReference>
<evidence type="ECO:0000256" key="1">
    <source>
        <dbReference type="ARBA" id="ARBA00001946"/>
    </source>
</evidence>
<evidence type="ECO:0000256" key="7">
    <source>
        <dbReference type="ARBA" id="ARBA00022842"/>
    </source>
</evidence>
<dbReference type="CDD" id="cd24155">
    <property type="entry name" value="NUDIX_ADPRase"/>
    <property type="match status" value="1"/>
</dbReference>
<dbReference type="SUPFAM" id="SSF110857">
    <property type="entry name" value="Gamma-glutamyl cyclotransferase-like"/>
    <property type="match status" value="1"/>
</dbReference>
<proteinExistence type="inferred from homology"/>
<dbReference type="NCBIfam" id="TIGR00052">
    <property type="entry name" value="nudix-type nucleoside diphosphatase, YffH/AdpP family"/>
    <property type="match status" value="1"/>
</dbReference>
<dbReference type="PROSITE" id="PS00893">
    <property type="entry name" value="NUDIX_BOX"/>
    <property type="match status" value="1"/>
</dbReference>
<evidence type="ECO:0000256" key="4">
    <source>
        <dbReference type="ARBA" id="ARBA00013297"/>
    </source>
</evidence>
<evidence type="ECO:0000256" key="13">
    <source>
        <dbReference type="PIRSR" id="PIRSR604385-2"/>
    </source>
</evidence>
<dbReference type="GO" id="GO:0046872">
    <property type="term" value="F:metal ion binding"/>
    <property type="evidence" value="ECO:0007669"/>
    <property type="project" value="UniProtKB-KW"/>
</dbReference>
<dbReference type="Pfam" id="PF06094">
    <property type="entry name" value="GGACT"/>
    <property type="match status" value="1"/>
</dbReference>
<evidence type="ECO:0000256" key="12">
    <source>
        <dbReference type="ARBA" id="ARBA00049546"/>
    </source>
</evidence>
<reference evidence="16 17" key="1">
    <citation type="submission" date="2020-08" db="EMBL/GenBank/DDBJ databases">
        <title>Genomic Encyclopedia of Type Strains, Phase IV (KMG-IV): sequencing the most valuable type-strain genomes for metagenomic binning, comparative biology and taxonomic classification.</title>
        <authorList>
            <person name="Goeker M."/>
        </authorList>
    </citation>
    <scope>NUCLEOTIDE SEQUENCE [LARGE SCALE GENOMIC DNA]</scope>
    <source>
        <strain evidence="16 17">DSM 102235</strain>
    </source>
</reference>
<dbReference type="Pfam" id="PF00293">
    <property type="entry name" value="NUDIX"/>
    <property type="match status" value="1"/>
</dbReference>
<protein>
    <recommendedName>
        <fullName evidence="4">ADP-ribose pyrophosphatase</fullName>
        <ecNumber evidence="3">3.6.1.13</ecNumber>
    </recommendedName>
    <alternativeName>
        <fullName evidence="9">ADP-ribose diphosphatase</fullName>
    </alternativeName>
    <alternativeName>
        <fullName evidence="11">ADP-ribose phosphohydrolase</fullName>
    </alternativeName>
    <alternativeName>
        <fullName evidence="10">Adenosine diphosphoribose pyrophosphatase</fullName>
    </alternativeName>
</protein>
<dbReference type="EMBL" id="JACIEJ010000007">
    <property type="protein sequence ID" value="MBB3986767.1"/>
    <property type="molecule type" value="Genomic_DNA"/>
</dbReference>
<accession>A0A7W6DPW1</accession>
<dbReference type="EC" id="3.6.1.13" evidence="3"/>
<dbReference type="InterPro" id="IPR036568">
    <property type="entry name" value="GGCT-like_sf"/>
</dbReference>
<evidence type="ECO:0000256" key="6">
    <source>
        <dbReference type="ARBA" id="ARBA00022801"/>
    </source>
</evidence>
<dbReference type="Gene3D" id="3.90.79.10">
    <property type="entry name" value="Nucleoside Triphosphate Pyrophosphohydrolase"/>
    <property type="match status" value="1"/>
</dbReference>
<comment type="function">
    <text evidence="8">Acts on ADP-mannose and ADP-glucose as well as ADP-ribose. Prevents glycogen biosynthesis. The reaction catalyzed by this enzyme is a limiting step of the gluconeogenic process.</text>
</comment>
<dbReference type="InterPro" id="IPR009288">
    <property type="entry name" value="AIG2-like_dom"/>
</dbReference>
<evidence type="ECO:0000313" key="17">
    <source>
        <dbReference type="Proteomes" id="UP000541426"/>
    </source>
</evidence>
<dbReference type="InterPro" id="IPR000086">
    <property type="entry name" value="NUDIX_hydrolase_dom"/>
</dbReference>
<evidence type="ECO:0000256" key="3">
    <source>
        <dbReference type="ARBA" id="ARBA00012453"/>
    </source>
</evidence>
<dbReference type="GO" id="GO:0019693">
    <property type="term" value="P:ribose phosphate metabolic process"/>
    <property type="evidence" value="ECO:0007669"/>
    <property type="project" value="TreeGrafter"/>
</dbReference>
<dbReference type="GO" id="GO:0006753">
    <property type="term" value="P:nucleoside phosphate metabolic process"/>
    <property type="evidence" value="ECO:0007669"/>
    <property type="project" value="TreeGrafter"/>
</dbReference>
<dbReference type="InterPro" id="IPR015797">
    <property type="entry name" value="NUDIX_hydrolase-like_dom_sf"/>
</dbReference>
<evidence type="ECO:0000256" key="11">
    <source>
        <dbReference type="ARBA" id="ARBA00033056"/>
    </source>
</evidence>
<keyword evidence="7 13" id="KW-0460">Magnesium</keyword>
<feature type="domain" description="Nudix hydrolase" evidence="15">
    <location>
        <begin position="216"/>
        <end position="357"/>
    </location>
</feature>
<evidence type="ECO:0000256" key="5">
    <source>
        <dbReference type="ARBA" id="ARBA00022723"/>
    </source>
</evidence>
<comment type="similarity">
    <text evidence="2">Belongs to the Nudix hydrolase family. NudF subfamily.</text>
</comment>
<feature type="binding site" evidence="13">
    <location>
        <position position="278"/>
    </location>
    <ligand>
        <name>Mg(2+)</name>
        <dbReference type="ChEBI" id="CHEBI:18420"/>
        <label>1</label>
    </ligand>
</feature>
<dbReference type="PANTHER" id="PTHR11839:SF5">
    <property type="entry name" value="ADP-RIBOSE PYROPHOSPHATASE"/>
    <property type="match status" value="1"/>
</dbReference>
<keyword evidence="5 13" id="KW-0479">Metal-binding</keyword>
<feature type="short sequence motif" description="Nudix box" evidence="14">
    <location>
        <begin position="259"/>
        <end position="281"/>
    </location>
</feature>
<dbReference type="PANTHER" id="PTHR11839">
    <property type="entry name" value="UDP/ADP-SUGAR PYROPHOSPHATASE"/>
    <property type="match status" value="1"/>
</dbReference>
<comment type="cofactor">
    <cofactor evidence="1 13">
        <name>Mg(2+)</name>
        <dbReference type="ChEBI" id="CHEBI:18420"/>
    </cofactor>
</comment>
<evidence type="ECO:0000313" key="16">
    <source>
        <dbReference type="EMBL" id="MBB3986767.1"/>
    </source>
</evidence>
<evidence type="ECO:0000256" key="2">
    <source>
        <dbReference type="ARBA" id="ARBA00007482"/>
    </source>
</evidence>
<feature type="binding site" evidence="13">
    <location>
        <position position="328"/>
    </location>
    <ligand>
        <name>Mg(2+)</name>
        <dbReference type="ChEBI" id="CHEBI:18420"/>
        <label>1</label>
    </ligand>
</feature>
<name>A0A7W6DPW1_9RHOB</name>
<evidence type="ECO:0000259" key="15">
    <source>
        <dbReference type="PROSITE" id="PS51462"/>
    </source>
</evidence>